<reference evidence="6 7" key="1">
    <citation type="journal article" date="2013" name="Fungal Biol.">
        <title>Analysis of microsatellite markers in the genome of the plant pathogen Ceratocystis fimbriata.</title>
        <authorList>
            <person name="Simpson M.C."/>
            <person name="Wilken P.M."/>
            <person name="Coetzee M.P."/>
            <person name="Wingfield M.J."/>
            <person name="Wingfield B.D."/>
        </authorList>
    </citation>
    <scope>NUCLEOTIDE SEQUENCE [LARGE SCALE GENOMIC DNA]</scope>
    <source>
        <strain evidence="6 7">CBS 114723</strain>
    </source>
</reference>
<evidence type="ECO:0000313" key="6">
    <source>
        <dbReference type="EMBL" id="PHH55483.1"/>
    </source>
</evidence>
<dbReference type="STRING" id="1035309.A0A2C5XH22"/>
<feature type="active site" description="Proton acceptor" evidence="4">
    <location>
        <position position="155"/>
    </location>
</feature>
<dbReference type="PROSITE" id="PS50305">
    <property type="entry name" value="SIRTUIN"/>
    <property type="match status" value="1"/>
</dbReference>
<feature type="binding site" evidence="4">
    <location>
        <position position="163"/>
    </location>
    <ligand>
        <name>Zn(2+)</name>
        <dbReference type="ChEBI" id="CHEBI:29105"/>
    </ligand>
</feature>
<dbReference type="SUPFAM" id="SSF52467">
    <property type="entry name" value="DHS-like NAD/FAD-binding domain"/>
    <property type="match status" value="1"/>
</dbReference>
<evidence type="ECO:0000256" key="2">
    <source>
        <dbReference type="ARBA" id="ARBA00022679"/>
    </source>
</evidence>
<dbReference type="OrthoDB" id="424302at2759"/>
<dbReference type="Pfam" id="PF02146">
    <property type="entry name" value="SIR2"/>
    <property type="match status" value="1"/>
</dbReference>
<keyword evidence="4" id="KW-0862">Zinc</keyword>
<keyword evidence="2" id="KW-0808">Transferase</keyword>
<dbReference type="GO" id="GO:0046872">
    <property type="term" value="F:metal ion binding"/>
    <property type="evidence" value="ECO:0007669"/>
    <property type="project" value="UniProtKB-KW"/>
</dbReference>
<feature type="binding site" evidence="4">
    <location>
        <position position="242"/>
    </location>
    <ligand>
        <name>Zn(2+)</name>
        <dbReference type="ChEBI" id="CHEBI:29105"/>
    </ligand>
</feature>
<dbReference type="PANTHER" id="PTHR47651">
    <property type="entry name" value="NAD-DEPENDENT HISTONE DEACETYLASE HST4"/>
    <property type="match status" value="1"/>
</dbReference>
<dbReference type="InterPro" id="IPR026590">
    <property type="entry name" value="Ssirtuin_cat_dom"/>
</dbReference>
<dbReference type="EMBL" id="APWK03000011">
    <property type="protein sequence ID" value="PHH55483.1"/>
    <property type="molecule type" value="Genomic_DNA"/>
</dbReference>
<dbReference type="InterPro" id="IPR003000">
    <property type="entry name" value="Sirtuin"/>
</dbReference>
<comment type="caution">
    <text evidence="6">The sequence shown here is derived from an EMBL/GenBank/DDBJ whole genome shotgun (WGS) entry which is preliminary data.</text>
</comment>
<comment type="similarity">
    <text evidence="1">Belongs to the sirtuin family. Class I subfamily.</text>
</comment>
<feature type="binding site" evidence="4">
    <location>
        <position position="239"/>
    </location>
    <ligand>
        <name>Zn(2+)</name>
        <dbReference type="ChEBI" id="CHEBI:29105"/>
    </ligand>
</feature>
<evidence type="ECO:0000256" key="4">
    <source>
        <dbReference type="PROSITE-ProRule" id="PRU00236"/>
    </source>
</evidence>
<evidence type="ECO:0000313" key="7">
    <source>
        <dbReference type="Proteomes" id="UP000222788"/>
    </source>
</evidence>
<dbReference type="PANTHER" id="PTHR47651:SF17">
    <property type="entry name" value="DEACETYLASE SIRTUIN-TYPE DOMAIN-CONTAINING PROTEIN"/>
    <property type="match status" value="1"/>
</dbReference>
<reference evidence="6 7" key="2">
    <citation type="journal article" date="2013" name="IMA Fungus">
        <title>IMA Genome-F 1: Ceratocystis fimbriata: Draft nuclear genome sequence for the plant pathogen, Ceratocystis fimbriata.</title>
        <authorList>
            <person name="Wilken P.M."/>
            <person name="Steenkamp E.T."/>
            <person name="Wingfield M.J."/>
            <person name="de Beer Z.W."/>
            <person name="Wingfield B.D."/>
        </authorList>
    </citation>
    <scope>NUCLEOTIDE SEQUENCE [LARGE SCALE GENOMIC DNA]</scope>
    <source>
        <strain evidence="6 7">CBS 114723</strain>
    </source>
</reference>
<protein>
    <submittedName>
        <fullName evidence="6">NAD-dependent protein deacylase SIR4</fullName>
    </submittedName>
</protein>
<keyword evidence="7" id="KW-1185">Reference proteome</keyword>
<dbReference type="GO" id="GO:0016740">
    <property type="term" value="F:transferase activity"/>
    <property type="evidence" value="ECO:0007669"/>
    <property type="project" value="UniProtKB-KW"/>
</dbReference>
<proteinExistence type="inferred from homology"/>
<organism evidence="6 7">
    <name type="scientific">Ceratocystis fimbriata CBS 114723</name>
    <dbReference type="NCBI Taxonomy" id="1035309"/>
    <lineage>
        <taxon>Eukaryota</taxon>
        <taxon>Fungi</taxon>
        <taxon>Dikarya</taxon>
        <taxon>Ascomycota</taxon>
        <taxon>Pezizomycotina</taxon>
        <taxon>Sordariomycetes</taxon>
        <taxon>Hypocreomycetidae</taxon>
        <taxon>Microascales</taxon>
        <taxon>Ceratocystidaceae</taxon>
        <taxon>Ceratocystis</taxon>
    </lineage>
</organism>
<dbReference type="Gene3D" id="3.30.1600.10">
    <property type="entry name" value="SIR2/SIRT2 'Small Domain"/>
    <property type="match status" value="1"/>
</dbReference>
<dbReference type="AlphaFoldDB" id="A0A2C5XH22"/>
<dbReference type="InterPro" id="IPR026591">
    <property type="entry name" value="Sirtuin_cat_small_dom_sf"/>
</dbReference>
<dbReference type="GO" id="GO:0070403">
    <property type="term" value="F:NAD+ binding"/>
    <property type="evidence" value="ECO:0007669"/>
    <property type="project" value="InterPro"/>
</dbReference>
<name>A0A2C5XH22_9PEZI</name>
<evidence type="ECO:0000259" key="5">
    <source>
        <dbReference type="PROSITE" id="PS50305"/>
    </source>
</evidence>
<dbReference type="Gene3D" id="3.40.50.1220">
    <property type="entry name" value="TPP-binding domain"/>
    <property type="match status" value="1"/>
</dbReference>
<gene>
    <name evidence="6" type="ORF">CFIMG_007308RA00001</name>
</gene>
<keyword evidence="4" id="KW-0479">Metal-binding</keyword>
<accession>A0A2C5XH22</accession>
<dbReference type="InterPro" id="IPR029035">
    <property type="entry name" value="DHS-like_NAD/FAD-binding_dom"/>
</dbReference>
<sequence>MRPASIRIPYRDKFPSPVTLPPTAASIPGAIDALLEFLTARSPHGLPQSTVVLSGAGLSVASGLTDYRGENGTYRVNKTYRPIYYSEFLANHAARKRYWARSFLGWTTLHNAEPNAGHFAVRDLGQMGLVNAIVTQNVDSFHPLAHPQLRTMELHGYLRAVKCVMCKSEFPRDSFQDDLARLNPVWAEFLREAIAEGAFSSTDILKQSEKLGAPAIRSNPDGDVEVPGAQYQTFRYPACPRCLVSPTEDAMGRKHKVEVDGDGAWIPTSTGGVLKPAVVQFGENIADHVKDTAQEYIDQAGKLLVLGTSLATYSAWRLAKSAKERGMPIAIVNIGGVRGEETFHGDLEPGQFGAQGVRVELPTHAVLPRLVEKLWDEVSPGARSAADTPASNRLQTKGVGVFKEMMSLIDMEPIKMNIAMKNVAGLADMRSIMLFWLRFFRPRRWRKDLGNIESHRDG</sequence>
<evidence type="ECO:0000256" key="3">
    <source>
        <dbReference type="ARBA" id="ARBA00023027"/>
    </source>
</evidence>
<dbReference type="Proteomes" id="UP000222788">
    <property type="component" value="Unassembled WGS sequence"/>
</dbReference>
<feature type="binding site" evidence="4">
    <location>
        <position position="166"/>
    </location>
    <ligand>
        <name>Zn(2+)</name>
        <dbReference type="ChEBI" id="CHEBI:29105"/>
    </ligand>
</feature>
<feature type="domain" description="Deacetylase sirtuin-type" evidence="5">
    <location>
        <begin position="24"/>
        <end position="377"/>
    </location>
</feature>
<keyword evidence="3" id="KW-0520">NAD</keyword>
<evidence type="ECO:0000256" key="1">
    <source>
        <dbReference type="ARBA" id="ARBA00006924"/>
    </source>
</evidence>